<dbReference type="Gene3D" id="1.10.260.40">
    <property type="entry name" value="lambda repressor-like DNA-binding domains"/>
    <property type="match status" value="1"/>
</dbReference>
<protein>
    <submittedName>
        <fullName evidence="2">Transcriptional regulator</fullName>
    </submittedName>
</protein>
<evidence type="ECO:0000313" key="3">
    <source>
        <dbReference type="Proteomes" id="UP000228945"/>
    </source>
</evidence>
<proteinExistence type="predicted"/>
<dbReference type="SMART" id="SM00530">
    <property type="entry name" value="HTH_XRE"/>
    <property type="match status" value="1"/>
</dbReference>
<evidence type="ECO:0000313" key="2">
    <source>
        <dbReference type="EMBL" id="ATQ42288.1"/>
    </source>
</evidence>
<dbReference type="SUPFAM" id="SSF47413">
    <property type="entry name" value="lambda repressor-like DNA-binding domains"/>
    <property type="match status" value="1"/>
</dbReference>
<dbReference type="EMBL" id="CP024201">
    <property type="protein sequence ID" value="ATQ42288.1"/>
    <property type="molecule type" value="Genomic_DNA"/>
</dbReference>
<organism evidence="2 3">
    <name type="scientific">Caulobacter mirabilis</name>
    <dbReference type="NCBI Taxonomy" id="69666"/>
    <lineage>
        <taxon>Bacteria</taxon>
        <taxon>Pseudomonadati</taxon>
        <taxon>Pseudomonadota</taxon>
        <taxon>Alphaproteobacteria</taxon>
        <taxon>Caulobacterales</taxon>
        <taxon>Caulobacteraceae</taxon>
        <taxon>Caulobacter</taxon>
    </lineage>
</organism>
<sequence>MGRVHDAKPEPHPVDRHVGRAIRLRRRGAGMSQQVLAAWVGVTFQQIQKYERGANRVSASVLHAIAGALGCAPGAFFEGLETGGGGKGGPRPGQITGLVADMLAAPGGAELAAAWLAVPPGPVRSRLTALVLAVGDGAREVSAG</sequence>
<evidence type="ECO:0000259" key="1">
    <source>
        <dbReference type="PROSITE" id="PS50943"/>
    </source>
</evidence>
<dbReference type="PROSITE" id="PS50943">
    <property type="entry name" value="HTH_CROC1"/>
    <property type="match status" value="1"/>
</dbReference>
<dbReference type="Proteomes" id="UP000228945">
    <property type="component" value="Chromosome"/>
</dbReference>
<dbReference type="CDD" id="cd00093">
    <property type="entry name" value="HTH_XRE"/>
    <property type="match status" value="1"/>
</dbReference>
<dbReference type="InterPro" id="IPR001387">
    <property type="entry name" value="Cro/C1-type_HTH"/>
</dbReference>
<reference evidence="2 3" key="1">
    <citation type="submission" date="2017-10" db="EMBL/GenBank/DDBJ databases">
        <title>Genome sequence of Caulobacter mirabilis FWC38.</title>
        <authorList>
            <person name="Fiebig A."/>
            <person name="Crosson S."/>
        </authorList>
    </citation>
    <scope>NUCLEOTIDE SEQUENCE [LARGE SCALE GENOMIC DNA]</scope>
    <source>
        <strain evidence="2 3">FWC 38</strain>
    </source>
</reference>
<name>A0A2D2AW94_9CAUL</name>
<keyword evidence="3" id="KW-1185">Reference proteome</keyword>
<dbReference type="Pfam" id="PF13560">
    <property type="entry name" value="HTH_31"/>
    <property type="match status" value="1"/>
</dbReference>
<dbReference type="KEGG" id="cmb:CSW64_07580"/>
<feature type="domain" description="HTH cro/C1-type" evidence="1">
    <location>
        <begin position="22"/>
        <end position="76"/>
    </location>
</feature>
<gene>
    <name evidence="2" type="ORF">CSW64_07580</name>
</gene>
<dbReference type="RefSeq" id="WP_099621545.1">
    <property type="nucleotide sequence ID" value="NZ_CP024201.1"/>
</dbReference>
<dbReference type="OrthoDB" id="9797172at2"/>
<dbReference type="AlphaFoldDB" id="A0A2D2AW94"/>
<dbReference type="InterPro" id="IPR010982">
    <property type="entry name" value="Lambda_DNA-bd_dom_sf"/>
</dbReference>
<accession>A0A2D2AW94</accession>
<dbReference type="GO" id="GO:0003677">
    <property type="term" value="F:DNA binding"/>
    <property type="evidence" value="ECO:0007669"/>
    <property type="project" value="InterPro"/>
</dbReference>